<evidence type="ECO:0000259" key="1">
    <source>
        <dbReference type="Pfam" id="PF00646"/>
    </source>
</evidence>
<evidence type="ECO:0000313" key="2">
    <source>
        <dbReference type="EMBL" id="PIC39221.1"/>
    </source>
</evidence>
<dbReference type="OrthoDB" id="5843099at2759"/>
<dbReference type="InterPro" id="IPR042317">
    <property type="entry name" value="She-1-like"/>
</dbReference>
<reference evidence="3" key="1">
    <citation type="submission" date="2017-10" db="EMBL/GenBank/DDBJ databases">
        <title>Rapid genome shrinkage in a self-fertile nematode reveals novel sperm competition proteins.</title>
        <authorList>
            <person name="Yin D."/>
            <person name="Schwarz E.M."/>
            <person name="Thomas C.G."/>
            <person name="Felde R.L."/>
            <person name="Korf I.F."/>
            <person name="Cutter A.D."/>
            <person name="Schartner C.M."/>
            <person name="Ralston E.J."/>
            <person name="Meyer B.J."/>
            <person name="Haag E.S."/>
        </authorList>
    </citation>
    <scope>NUCLEOTIDE SEQUENCE [LARGE SCALE GENOMIC DNA]</scope>
    <source>
        <strain evidence="3">JU1422</strain>
    </source>
</reference>
<comment type="caution">
    <text evidence="2">The sequence shown here is derived from an EMBL/GenBank/DDBJ whole genome shotgun (WGS) entry which is preliminary data.</text>
</comment>
<gene>
    <name evidence="2" type="primary">Cnig_chr_III.g10977</name>
    <name evidence="2" type="ORF">B9Z55_010977</name>
</gene>
<dbReference type="EMBL" id="PDUG01000003">
    <property type="protein sequence ID" value="PIC39221.1"/>
    <property type="molecule type" value="Genomic_DNA"/>
</dbReference>
<evidence type="ECO:0000313" key="3">
    <source>
        <dbReference type="Proteomes" id="UP000230233"/>
    </source>
</evidence>
<dbReference type="InterPro" id="IPR001810">
    <property type="entry name" value="F-box_dom"/>
</dbReference>
<name>A0A2G5UIP8_9PELO</name>
<sequence length="362" mass="42659">MEVVKYLNYNDRCKLGICSKKDYETVKSTPLDVHSISIGNDRYVDFANVTVTVNLRDDYSLDNEVKLIFSQLGEDTQVRWYEDYLKIHQEDDSYPRPERFSDSYKERLRNRIMVLKSCNYKEEAVRFAEKWMEKCNFGLKKIYVGMKNYPIDKSQIKSLPKCKYVQFGADDIETFCWWLQKLPNQMENIQLVRLKDTDEVYTIPTDVLNAPQIMQTVAFDFWCRADFSDEQFLNLKANDFSFHCVNITDEGIRNYIEKWANGNGVPGFKRALLWTNEARDFDEMISGLECRQWDGDFANEEPDFCTFINKSFEPGRSAQIFSKVDPYESITLSVSHECVDIYKTGHKMEENGRTYTEYSLPW</sequence>
<feature type="domain" description="F-box" evidence="1">
    <location>
        <begin position="2"/>
        <end position="32"/>
    </location>
</feature>
<protein>
    <recommendedName>
        <fullName evidence="1">F-box domain-containing protein</fullName>
    </recommendedName>
</protein>
<accession>A0A2G5UIP8</accession>
<keyword evidence="3" id="KW-1185">Reference proteome</keyword>
<dbReference type="Pfam" id="PF00646">
    <property type="entry name" value="F-box"/>
    <property type="match status" value="1"/>
</dbReference>
<dbReference type="PANTHER" id="PTHR31006:SF0">
    <property type="entry name" value="F-BOX ASSOCIATED DOMAIN-CONTAINING PROTEIN-RELATED"/>
    <property type="match status" value="1"/>
</dbReference>
<proteinExistence type="predicted"/>
<organism evidence="2 3">
    <name type="scientific">Caenorhabditis nigoni</name>
    <dbReference type="NCBI Taxonomy" id="1611254"/>
    <lineage>
        <taxon>Eukaryota</taxon>
        <taxon>Metazoa</taxon>
        <taxon>Ecdysozoa</taxon>
        <taxon>Nematoda</taxon>
        <taxon>Chromadorea</taxon>
        <taxon>Rhabditida</taxon>
        <taxon>Rhabditina</taxon>
        <taxon>Rhabditomorpha</taxon>
        <taxon>Rhabditoidea</taxon>
        <taxon>Rhabditidae</taxon>
        <taxon>Peloderinae</taxon>
        <taxon>Caenorhabditis</taxon>
    </lineage>
</organism>
<dbReference type="AlphaFoldDB" id="A0A2G5UIP8"/>
<dbReference type="Proteomes" id="UP000230233">
    <property type="component" value="Chromosome III"/>
</dbReference>
<dbReference type="PANTHER" id="PTHR31006">
    <property type="entry name" value="F-BOX DOMAIN-CONTAINING PROTEIN-RELATED-RELATED"/>
    <property type="match status" value="1"/>
</dbReference>